<evidence type="ECO:0000313" key="3">
    <source>
        <dbReference type="EMBL" id="GFQ95794.1"/>
    </source>
</evidence>
<dbReference type="SUPFAM" id="SSF50494">
    <property type="entry name" value="Trypsin-like serine proteases"/>
    <property type="match status" value="1"/>
</dbReference>
<keyword evidence="4" id="KW-1185">Reference proteome</keyword>
<evidence type="ECO:0000313" key="4">
    <source>
        <dbReference type="Proteomes" id="UP000887116"/>
    </source>
</evidence>
<name>A0A8X6L447_TRICU</name>
<keyword evidence="3" id="KW-0645">Protease</keyword>
<dbReference type="OrthoDB" id="6428319at2759"/>
<dbReference type="PANTHER" id="PTHR24252">
    <property type="entry name" value="ACROSIN-RELATED"/>
    <property type="match status" value="1"/>
</dbReference>
<gene>
    <name evidence="3" type="primary">CTRL_0</name>
    <name evidence="3" type="ORF">TNCT_589291</name>
</gene>
<dbReference type="Gene3D" id="2.40.10.10">
    <property type="entry name" value="Trypsin-like serine proteases"/>
    <property type="match status" value="1"/>
</dbReference>
<organism evidence="3 4">
    <name type="scientific">Trichonephila clavata</name>
    <name type="common">Joro spider</name>
    <name type="synonym">Nephila clavata</name>
    <dbReference type="NCBI Taxonomy" id="2740835"/>
    <lineage>
        <taxon>Eukaryota</taxon>
        <taxon>Metazoa</taxon>
        <taxon>Ecdysozoa</taxon>
        <taxon>Arthropoda</taxon>
        <taxon>Chelicerata</taxon>
        <taxon>Arachnida</taxon>
        <taxon>Araneae</taxon>
        <taxon>Araneomorphae</taxon>
        <taxon>Entelegynae</taxon>
        <taxon>Araneoidea</taxon>
        <taxon>Nephilidae</taxon>
        <taxon>Trichonephila</taxon>
    </lineage>
</organism>
<keyword evidence="3" id="KW-0378">Hydrolase</keyword>
<dbReference type="InterPro" id="IPR009003">
    <property type="entry name" value="Peptidase_S1_PA"/>
</dbReference>
<dbReference type="PANTHER" id="PTHR24252:SF7">
    <property type="entry name" value="HYALIN"/>
    <property type="match status" value="1"/>
</dbReference>
<reference evidence="3" key="1">
    <citation type="submission" date="2020-07" db="EMBL/GenBank/DDBJ databases">
        <title>Multicomponent nature underlies the extraordinary mechanical properties of spider dragline silk.</title>
        <authorList>
            <person name="Kono N."/>
            <person name="Nakamura H."/>
            <person name="Mori M."/>
            <person name="Yoshida Y."/>
            <person name="Ohtoshi R."/>
            <person name="Malay A.D."/>
            <person name="Moran D.A.P."/>
            <person name="Tomita M."/>
            <person name="Numata K."/>
            <person name="Arakawa K."/>
        </authorList>
    </citation>
    <scope>NUCLEOTIDE SEQUENCE</scope>
</reference>
<sequence>MKKEKKCQTSNMPKECFLSSNMTWVGYLNYTTKPIVIKREIRRIIPHPDFCASNYTNDIALIELSRPIVCLDLPRPICLPTRNLSKVGNELVIAGWGESNSEKFESMFFLYLFIISNL</sequence>
<dbReference type="EMBL" id="BMAO01004615">
    <property type="protein sequence ID" value="GFQ95794.1"/>
    <property type="molecule type" value="Genomic_DNA"/>
</dbReference>
<accession>A0A8X6L447</accession>
<dbReference type="InterPro" id="IPR043504">
    <property type="entry name" value="Peptidase_S1_PA_chymotrypsin"/>
</dbReference>
<protein>
    <submittedName>
        <fullName evidence="3">Chymotrypsin-like protease CTRL-1</fullName>
    </submittedName>
</protein>
<dbReference type="GO" id="GO:0004252">
    <property type="term" value="F:serine-type endopeptidase activity"/>
    <property type="evidence" value="ECO:0007669"/>
    <property type="project" value="InterPro"/>
</dbReference>
<dbReference type="GO" id="GO:0006508">
    <property type="term" value="P:proteolysis"/>
    <property type="evidence" value="ECO:0007669"/>
    <property type="project" value="UniProtKB-KW"/>
</dbReference>
<dbReference type="InterPro" id="IPR001254">
    <property type="entry name" value="Trypsin_dom"/>
</dbReference>
<evidence type="ECO:0000256" key="1">
    <source>
        <dbReference type="ARBA" id="ARBA00023157"/>
    </source>
</evidence>
<feature type="domain" description="Peptidase S1" evidence="2">
    <location>
        <begin position="24"/>
        <end position="103"/>
    </location>
</feature>
<dbReference type="Proteomes" id="UP000887116">
    <property type="component" value="Unassembled WGS sequence"/>
</dbReference>
<keyword evidence="1" id="KW-1015">Disulfide bond</keyword>
<comment type="caution">
    <text evidence="3">The sequence shown here is derived from an EMBL/GenBank/DDBJ whole genome shotgun (WGS) entry which is preliminary data.</text>
</comment>
<dbReference type="AlphaFoldDB" id="A0A8X6L447"/>
<evidence type="ECO:0000259" key="2">
    <source>
        <dbReference type="Pfam" id="PF00089"/>
    </source>
</evidence>
<dbReference type="Pfam" id="PF00089">
    <property type="entry name" value="Trypsin"/>
    <property type="match status" value="1"/>
</dbReference>
<proteinExistence type="predicted"/>